<keyword evidence="7" id="KW-0732">Signal</keyword>
<name>A0A086Y5A3_9RHOB</name>
<evidence type="ECO:0000256" key="6">
    <source>
        <dbReference type="ARBA" id="ARBA00022692"/>
    </source>
</evidence>
<evidence type="ECO:0000256" key="12">
    <source>
        <dbReference type="ARBA" id="ARBA00023170"/>
    </source>
</evidence>
<dbReference type="OrthoDB" id="9760333at2"/>
<dbReference type="InterPro" id="IPR000531">
    <property type="entry name" value="Beta-barrel_TonB"/>
</dbReference>
<dbReference type="Pfam" id="PF07660">
    <property type="entry name" value="STN"/>
    <property type="match status" value="1"/>
</dbReference>
<keyword evidence="5" id="KW-0410">Iron transport</keyword>
<protein>
    <submittedName>
        <fullName evidence="16">Uncharacterized protein</fullName>
    </submittedName>
</protein>
<dbReference type="GO" id="GO:0038023">
    <property type="term" value="F:signaling receptor activity"/>
    <property type="evidence" value="ECO:0007669"/>
    <property type="project" value="InterPro"/>
</dbReference>
<sequence length="850" mass="90775">MNGQNMERRMARSRGIARLLLSVALAGPVLGVMATLPAAAQAQSLTIPAQPLSSAMSAFGRATGWQVAYPPALAGVTTRAVSGSLAPEAALRQMLEGTGIALQRTGASSAALLAPAATTGAASGTVLSPVMLAAQNSGTGPAGIVPRASTSASRTDTPLIETPQTVNVVGREQMEEQGATTVSQALRYTPGIVTGTAGAQSDRFDSYFVRGSGGFSADASYASTLDGLRWRFPDRTGVQFDPWMLERVEVVKGPASTLFGSGSPGGIVNLVSKQPEFTPSRDAYLAFGSHGRKEAGIDLTGPINENFAYRFVALGRAGKTGIDYQHDERVLVAPSLTWAPTDDTRLTVQAMYQHDPKAPDGQFLPPLGSVLPIPGYGTVSPTFWQGDPNWQEYSRTQKSIGFQFDHQFNPVWSVHSRFRYGELDSTTKALDFAWMSDEVTMNRLIYLADHQSYSTAFDTYAQAKFSTGSVDHTLLAGVDYQKLSGGFRDGWDRANYPAINIFNPVYGLDIDRVTPFRAFRQPFEQTGFYLQEQASVGQWRFMAGLRHDDIRSGSSVTNGLNGAVTSSSAKDSKVSWQLGTVYLMDNGFAPFVNYSTSFEPELGVTASGDVLHPSTGKMLEGGLRYLAPSGDRSFGITLFSGSKDGQPVADSVNVAECATNVGAFSTCYTQDNKSEAKGVELEARASLAQGLDLIGSYTYQKVRLTESSDAAINPDILNGDRSVDKHLVGVPDQIASLWLNYRLPSSSPVPGLSVGGGVRYVGSTYATGTNVWGATEGPYEGRAAKVDSFTLVDLAVGYDFGAQDPSLAGLRANLNVTNLFDKDYVAACNGYGTCSFGAERRVLLTLAYSW</sequence>
<evidence type="ECO:0000256" key="15">
    <source>
        <dbReference type="RuleBase" id="RU003357"/>
    </source>
</evidence>
<keyword evidence="8" id="KW-0408">Iron</keyword>
<evidence type="ECO:0000256" key="2">
    <source>
        <dbReference type="ARBA" id="ARBA00009810"/>
    </source>
</evidence>
<dbReference type="GO" id="GO:0009279">
    <property type="term" value="C:cell outer membrane"/>
    <property type="evidence" value="ECO:0007669"/>
    <property type="project" value="UniProtKB-SubCell"/>
</dbReference>
<evidence type="ECO:0000313" key="16">
    <source>
        <dbReference type="EMBL" id="KFI29453.1"/>
    </source>
</evidence>
<evidence type="ECO:0000256" key="9">
    <source>
        <dbReference type="ARBA" id="ARBA00023065"/>
    </source>
</evidence>
<accession>A0A086Y5A3</accession>
<dbReference type="Gene3D" id="2.40.170.20">
    <property type="entry name" value="TonB-dependent receptor, beta-barrel domain"/>
    <property type="match status" value="1"/>
</dbReference>
<keyword evidence="3 14" id="KW-0813">Transport</keyword>
<dbReference type="InterPro" id="IPR012910">
    <property type="entry name" value="Plug_dom"/>
</dbReference>
<dbReference type="SUPFAM" id="SSF56935">
    <property type="entry name" value="Porins"/>
    <property type="match status" value="1"/>
</dbReference>
<evidence type="ECO:0000256" key="1">
    <source>
        <dbReference type="ARBA" id="ARBA00004571"/>
    </source>
</evidence>
<evidence type="ECO:0000256" key="14">
    <source>
        <dbReference type="PROSITE-ProRule" id="PRU01360"/>
    </source>
</evidence>
<dbReference type="FunFam" id="2.170.130.10:FF:000001">
    <property type="entry name" value="Catecholate siderophore TonB-dependent receptor"/>
    <property type="match status" value="1"/>
</dbReference>
<dbReference type="NCBIfam" id="TIGR01783">
    <property type="entry name" value="TonB-siderophor"/>
    <property type="match status" value="1"/>
</dbReference>
<evidence type="ECO:0000313" key="17">
    <source>
        <dbReference type="Proteomes" id="UP000028826"/>
    </source>
</evidence>
<evidence type="ECO:0000256" key="10">
    <source>
        <dbReference type="ARBA" id="ARBA00023077"/>
    </source>
</evidence>
<keyword evidence="17" id="KW-1185">Reference proteome</keyword>
<dbReference type="AlphaFoldDB" id="A0A086Y5A3"/>
<dbReference type="PANTHER" id="PTHR32552:SF68">
    <property type="entry name" value="FERRICHROME OUTER MEMBRANE TRANSPORTER_PHAGE RECEPTOR"/>
    <property type="match status" value="1"/>
</dbReference>
<dbReference type="STRING" id="195105.CN97_17130"/>
<gene>
    <name evidence="16" type="ORF">CN97_17130</name>
</gene>
<dbReference type="eggNOG" id="COG4774">
    <property type="taxonomic scope" value="Bacteria"/>
</dbReference>
<dbReference type="GO" id="GO:0015891">
    <property type="term" value="P:siderophore transport"/>
    <property type="evidence" value="ECO:0007669"/>
    <property type="project" value="InterPro"/>
</dbReference>
<evidence type="ECO:0000256" key="4">
    <source>
        <dbReference type="ARBA" id="ARBA00022452"/>
    </source>
</evidence>
<keyword evidence="10 15" id="KW-0798">TonB box</keyword>
<dbReference type="EMBL" id="JGYG01000006">
    <property type="protein sequence ID" value="KFI29453.1"/>
    <property type="molecule type" value="Genomic_DNA"/>
</dbReference>
<evidence type="ECO:0000256" key="7">
    <source>
        <dbReference type="ARBA" id="ARBA00022729"/>
    </source>
</evidence>
<dbReference type="Pfam" id="PF00593">
    <property type="entry name" value="TonB_dep_Rec_b-barrel"/>
    <property type="match status" value="1"/>
</dbReference>
<proteinExistence type="inferred from homology"/>
<dbReference type="SMART" id="SM00965">
    <property type="entry name" value="STN"/>
    <property type="match status" value="1"/>
</dbReference>
<dbReference type="CDD" id="cd01347">
    <property type="entry name" value="ligand_gated_channel"/>
    <property type="match status" value="1"/>
</dbReference>
<dbReference type="Gene3D" id="2.170.130.10">
    <property type="entry name" value="TonB-dependent receptor, plug domain"/>
    <property type="match status" value="1"/>
</dbReference>
<dbReference type="InterPro" id="IPR039426">
    <property type="entry name" value="TonB-dep_rcpt-like"/>
</dbReference>
<organism evidence="16 17">
    <name type="scientific">Haematobacter massiliensis</name>
    <dbReference type="NCBI Taxonomy" id="195105"/>
    <lineage>
        <taxon>Bacteria</taxon>
        <taxon>Pseudomonadati</taxon>
        <taxon>Pseudomonadota</taxon>
        <taxon>Alphaproteobacteria</taxon>
        <taxon>Rhodobacterales</taxon>
        <taxon>Paracoccaceae</taxon>
        <taxon>Haematobacter</taxon>
    </lineage>
</organism>
<keyword evidence="9" id="KW-0406">Ion transport</keyword>
<evidence type="ECO:0000256" key="13">
    <source>
        <dbReference type="ARBA" id="ARBA00023237"/>
    </source>
</evidence>
<evidence type="ECO:0000256" key="5">
    <source>
        <dbReference type="ARBA" id="ARBA00022496"/>
    </source>
</evidence>
<keyword evidence="12" id="KW-0675">Receptor</keyword>
<comment type="caution">
    <text evidence="16">The sequence shown here is derived from an EMBL/GenBank/DDBJ whole genome shotgun (WGS) entry which is preliminary data.</text>
</comment>
<dbReference type="RefSeq" id="WP_035710984.1">
    <property type="nucleotide sequence ID" value="NZ_CAMIFG010000045.1"/>
</dbReference>
<evidence type="ECO:0000256" key="8">
    <source>
        <dbReference type="ARBA" id="ARBA00023004"/>
    </source>
</evidence>
<dbReference type="InterPro" id="IPR011662">
    <property type="entry name" value="Secretin/TonB_short_N"/>
</dbReference>
<comment type="subcellular location">
    <subcellularLocation>
        <location evidence="1 14">Cell outer membrane</location>
        <topology evidence="1 14">Multi-pass membrane protein</topology>
    </subcellularLocation>
</comment>
<reference evidence="16 17" key="1">
    <citation type="submission" date="2014-03" db="EMBL/GenBank/DDBJ databases">
        <title>Genome of Haematobacter massiliensis CCUG 47968.</title>
        <authorList>
            <person name="Wang D."/>
            <person name="Wang G."/>
        </authorList>
    </citation>
    <scope>NUCLEOTIDE SEQUENCE [LARGE SCALE GENOMIC DNA]</scope>
    <source>
        <strain evidence="16 17">CCUG 47968</strain>
    </source>
</reference>
<comment type="similarity">
    <text evidence="2 14 15">Belongs to the TonB-dependent receptor family.</text>
</comment>
<dbReference type="InterPro" id="IPR036942">
    <property type="entry name" value="Beta-barrel_TonB_sf"/>
</dbReference>
<dbReference type="Proteomes" id="UP000028826">
    <property type="component" value="Unassembled WGS sequence"/>
</dbReference>
<keyword evidence="4 14" id="KW-1134">Transmembrane beta strand</keyword>
<evidence type="ECO:0000256" key="3">
    <source>
        <dbReference type="ARBA" id="ARBA00022448"/>
    </source>
</evidence>
<keyword evidence="13 14" id="KW-0998">Cell outer membrane</keyword>
<evidence type="ECO:0000256" key="11">
    <source>
        <dbReference type="ARBA" id="ARBA00023136"/>
    </source>
</evidence>
<dbReference type="PROSITE" id="PS52016">
    <property type="entry name" value="TONB_DEPENDENT_REC_3"/>
    <property type="match status" value="1"/>
</dbReference>
<dbReference type="InterPro" id="IPR010105">
    <property type="entry name" value="TonB_sidphr_rcpt"/>
</dbReference>
<dbReference type="Gene3D" id="3.55.50.30">
    <property type="match status" value="1"/>
</dbReference>
<dbReference type="InterPro" id="IPR037066">
    <property type="entry name" value="Plug_dom_sf"/>
</dbReference>
<keyword evidence="11 14" id="KW-0472">Membrane</keyword>
<dbReference type="GO" id="GO:0015344">
    <property type="term" value="F:siderophore uptake transmembrane transporter activity"/>
    <property type="evidence" value="ECO:0007669"/>
    <property type="project" value="TreeGrafter"/>
</dbReference>
<dbReference type="Pfam" id="PF07715">
    <property type="entry name" value="Plug"/>
    <property type="match status" value="1"/>
</dbReference>
<keyword evidence="6 14" id="KW-0812">Transmembrane</keyword>
<dbReference type="PANTHER" id="PTHR32552">
    <property type="entry name" value="FERRICHROME IRON RECEPTOR-RELATED"/>
    <property type="match status" value="1"/>
</dbReference>